<keyword evidence="2" id="KW-1185">Reference proteome</keyword>
<keyword evidence="1" id="KW-0614">Plasmid</keyword>
<dbReference type="AlphaFoldDB" id="A0A291BAW0"/>
<accession>A0A291BAW0</accession>
<geneLocation type="plasmid" evidence="2">
    <name>pcc1</name>
</geneLocation>
<gene>
    <name evidence="1" type="ORF">BTN50_1696</name>
</gene>
<protein>
    <submittedName>
        <fullName evidence="1">Uncharacterized protein</fullName>
    </submittedName>
</protein>
<evidence type="ECO:0000313" key="1">
    <source>
        <dbReference type="EMBL" id="ATF10132.1"/>
    </source>
</evidence>
<name>A0A291BAW0_9GAMM</name>
<organism evidence="1 2">
    <name type="scientific">Candidatus Enterovibrio altilux</name>
    <dbReference type="NCBI Taxonomy" id="1927128"/>
    <lineage>
        <taxon>Bacteria</taxon>
        <taxon>Pseudomonadati</taxon>
        <taxon>Pseudomonadota</taxon>
        <taxon>Gammaproteobacteria</taxon>
        <taxon>Vibrionales</taxon>
        <taxon>Vibrionaceae</taxon>
        <taxon>Enterovibrio</taxon>
    </lineage>
</organism>
<dbReference type="EMBL" id="CP020661">
    <property type="protein sequence ID" value="ATF10132.1"/>
    <property type="molecule type" value="Genomic_DNA"/>
</dbReference>
<dbReference type="KEGG" id="elux:BTN50_1696"/>
<sequence length="44" mass="5240">MPRKEVIFEKRGIATINIPYQRRPYFKLKNFLKNIDPEGAQCSE</sequence>
<evidence type="ECO:0000313" key="2">
    <source>
        <dbReference type="Proteomes" id="UP000218160"/>
    </source>
</evidence>
<proteinExistence type="predicted"/>
<dbReference type="Proteomes" id="UP000218160">
    <property type="component" value="Plasmid pCC1"/>
</dbReference>
<reference evidence="2" key="1">
    <citation type="submission" date="2017-04" db="EMBL/GenBank/DDBJ databases">
        <title>Genome evolution of the luminous symbionts of deep sea anglerfish.</title>
        <authorList>
            <person name="Hendry T.A."/>
        </authorList>
    </citation>
    <scope>NUCLEOTIDE SEQUENCE [LARGE SCALE GENOMIC DNA]</scope>
    <source>
        <plasmid evidence="2">pcc1</plasmid>
    </source>
</reference>